<dbReference type="GO" id="GO:0005886">
    <property type="term" value="C:plasma membrane"/>
    <property type="evidence" value="ECO:0007669"/>
    <property type="project" value="UniProtKB-SubCell"/>
</dbReference>
<evidence type="ECO:0000256" key="8">
    <source>
        <dbReference type="SAM" id="Phobius"/>
    </source>
</evidence>
<dbReference type="OrthoDB" id="9810047at2"/>
<feature type="domain" description="Threonine/Serine exporter ThrE" evidence="9">
    <location>
        <begin position="4"/>
        <end position="130"/>
    </location>
</feature>
<evidence type="ECO:0000256" key="1">
    <source>
        <dbReference type="ARBA" id="ARBA00004651"/>
    </source>
</evidence>
<dbReference type="Proteomes" id="UP000199481">
    <property type="component" value="Unassembled WGS sequence"/>
</dbReference>
<dbReference type="RefSeq" id="WP_089976351.1">
    <property type="nucleotide sequence ID" value="NZ_CP084916.1"/>
</dbReference>
<accession>A0A1H0Z4W3</accession>
<evidence type="ECO:0000256" key="5">
    <source>
        <dbReference type="ARBA" id="ARBA00022989"/>
    </source>
</evidence>
<organism evidence="10 11">
    <name type="scientific">Carnobacterium viridans</name>
    <dbReference type="NCBI Taxonomy" id="174587"/>
    <lineage>
        <taxon>Bacteria</taxon>
        <taxon>Bacillati</taxon>
        <taxon>Bacillota</taxon>
        <taxon>Bacilli</taxon>
        <taxon>Lactobacillales</taxon>
        <taxon>Carnobacteriaceae</taxon>
        <taxon>Carnobacterium</taxon>
    </lineage>
</organism>
<keyword evidence="3" id="KW-0997">Cell inner membrane</keyword>
<dbReference type="AlphaFoldDB" id="A0A1H0Z4W3"/>
<evidence type="ECO:0000256" key="3">
    <source>
        <dbReference type="ARBA" id="ARBA00022519"/>
    </source>
</evidence>
<dbReference type="PANTHER" id="PTHR34390:SF1">
    <property type="entry name" value="SUCCINATE TRANSPORTER SUBUNIT YJJB-RELATED"/>
    <property type="match status" value="1"/>
</dbReference>
<evidence type="ECO:0000256" key="2">
    <source>
        <dbReference type="ARBA" id="ARBA00022475"/>
    </source>
</evidence>
<keyword evidence="11" id="KW-1185">Reference proteome</keyword>
<dbReference type="EMBL" id="FNJW01000008">
    <property type="protein sequence ID" value="SDQ22489.1"/>
    <property type="molecule type" value="Genomic_DNA"/>
</dbReference>
<keyword evidence="6 8" id="KW-0472">Membrane</keyword>
<proteinExistence type="inferred from homology"/>
<keyword evidence="5 8" id="KW-1133">Transmembrane helix</keyword>
<evidence type="ECO:0000256" key="7">
    <source>
        <dbReference type="ARBA" id="ARBA00034125"/>
    </source>
</evidence>
<feature type="transmembrane region" description="Helical" evidence="8">
    <location>
        <begin position="73"/>
        <end position="94"/>
    </location>
</feature>
<evidence type="ECO:0000256" key="4">
    <source>
        <dbReference type="ARBA" id="ARBA00022692"/>
    </source>
</evidence>
<feature type="transmembrane region" description="Helical" evidence="8">
    <location>
        <begin position="114"/>
        <end position="135"/>
    </location>
</feature>
<dbReference type="PANTHER" id="PTHR34390">
    <property type="entry name" value="UPF0442 PROTEIN YJJB-RELATED"/>
    <property type="match status" value="1"/>
</dbReference>
<evidence type="ECO:0000256" key="6">
    <source>
        <dbReference type="ARBA" id="ARBA00023136"/>
    </source>
</evidence>
<feature type="transmembrane region" description="Helical" evidence="8">
    <location>
        <begin position="34"/>
        <end position="61"/>
    </location>
</feature>
<dbReference type="GO" id="GO:0015744">
    <property type="term" value="P:succinate transport"/>
    <property type="evidence" value="ECO:0007669"/>
    <property type="project" value="TreeGrafter"/>
</dbReference>
<reference evidence="11" key="1">
    <citation type="submission" date="2016-10" db="EMBL/GenBank/DDBJ databases">
        <authorList>
            <person name="Varghese N."/>
            <person name="Submissions S."/>
        </authorList>
    </citation>
    <scope>NUCLEOTIDE SEQUENCE [LARGE SCALE GENOMIC DNA]</scope>
    <source>
        <strain evidence="11">MPL-11</strain>
    </source>
</reference>
<dbReference type="InterPro" id="IPR050539">
    <property type="entry name" value="ThrE_Dicarb/AminoAcid_Exp"/>
</dbReference>
<evidence type="ECO:0000259" key="9">
    <source>
        <dbReference type="Pfam" id="PF12821"/>
    </source>
</evidence>
<protein>
    <submittedName>
        <fullName evidence="10">Uncharacterized membrane protein YjjB, DUF3815 family</fullName>
    </submittedName>
</protein>
<comment type="subcellular location">
    <subcellularLocation>
        <location evidence="1">Cell membrane</location>
        <topology evidence="1">Multi-pass membrane protein</topology>
    </subcellularLocation>
</comment>
<dbReference type="InterPro" id="IPR024528">
    <property type="entry name" value="ThrE_2"/>
</dbReference>
<keyword evidence="4 8" id="KW-0812">Transmembrane</keyword>
<evidence type="ECO:0000313" key="10">
    <source>
        <dbReference type="EMBL" id="SDQ22489.1"/>
    </source>
</evidence>
<comment type="similarity">
    <text evidence="7">Belongs to the ThrE exporter (TC 2.A.79) family.</text>
</comment>
<dbReference type="Pfam" id="PF12821">
    <property type="entry name" value="ThrE_2"/>
    <property type="match status" value="1"/>
</dbReference>
<evidence type="ECO:0000313" key="11">
    <source>
        <dbReference type="Proteomes" id="UP000199481"/>
    </source>
</evidence>
<sequence length="148" mass="16030">MISQVIGAFLAVAAAAISLESPKKHIFATAVVGAVGWGVYLVCLETLGSVMSTYISGLVISTQSHIFSRMFKVPVTIFFLPGFFPLVPGSGMYLTVYEFIQGNTDLAQGHLQNTIQVAGMIALAIFTIDTVFKVIKKAQYLKENRAHQ</sequence>
<keyword evidence="2" id="KW-1003">Cell membrane</keyword>
<gene>
    <name evidence="10" type="ORF">SAMN04487752_1326</name>
</gene>
<name>A0A1H0Z4W3_9LACT</name>